<feature type="compositionally biased region" description="Polar residues" evidence="1">
    <location>
        <begin position="1"/>
        <end position="15"/>
    </location>
</feature>
<protein>
    <submittedName>
        <fullName evidence="2">Uncharacterized protein</fullName>
    </submittedName>
</protein>
<keyword evidence="3" id="KW-1185">Reference proteome</keyword>
<reference evidence="2" key="1">
    <citation type="submission" date="2022-10" db="EMBL/GenBank/DDBJ databases">
        <title>Puccinia triticina Genome sequencing and assembly.</title>
        <authorList>
            <person name="Li C."/>
        </authorList>
    </citation>
    <scope>NUCLEOTIDE SEQUENCE</scope>
    <source>
        <strain evidence="2">Pt15</strain>
    </source>
</reference>
<evidence type="ECO:0000313" key="3">
    <source>
        <dbReference type="Proteomes" id="UP001164743"/>
    </source>
</evidence>
<dbReference type="RefSeq" id="XP_053026227.1">
    <property type="nucleotide sequence ID" value="XM_053162750.1"/>
</dbReference>
<feature type="region of interest" description="Disordered" evidence="1">
    <location>
        <begin position="1"/>
        <end position="53"/>
    </location>
</feature>
<evidence type="ECO:0000313" key="2">
    <source>
        <dbReference type="EMBL" id="WAQ90672.1"/>
    </source>
</evidence>
<name>A0ABY7D6X7_9BASI</name>
<accession>A0ABY7D6X7</accession>
<dbReference type="EMBL" id="CP110433">
    <property type="protein sequence ID" value="WAQ90672.1"/>
    <property type="molecule type" value="Genomic_DNA"/>
</dbReference>
<feature type="region of interest" description="Disordered" evidence="1">
    <location>
        <begin position="89"/>
        <end position="125"/>
    </location>
</feature>
<proteinExistence type="predicted"/>
<sequence length="125" mass="13064">MCPADSTINLLNSNLTPSKPSDNPPSPIPTNPTSNSNKADPLPQVIPPTDSEESLTSLLDRFLELTPHNQSAASHCEEVAAATASINSLSPLSNVPSAPYLSHALDSPTNQSLSFPLSTAPQPQP</sequence>
<evidence type="ECO:0000256" key="1">
    <source>
        <dbReference type="SAM" id="MobiDB-lite"/>
    </source>
</evidence>
<feature type="compositionally biased region" description="Polar residues" evidence="1">
    <location>
        <begin position="107"/>
        <end position="125"/>
    </location>
</feature>
<dbReference type="GeneID" id="77803644"/>
<dbReference type="Proteomes" id="UP001164743">
    <property type="component" value="Chromosome 13A"/>
</dbReference>
<organism evidence="2 3">
    <name type="scientific">Puccinia triticina</name>
    <dbReference type="NCBI Taxonomy" id="208348"/>
    <lineage>
        <taxon>Eukaryota</taxon>
        <taxon>Fungi</taxon>
        <taxon>Dikarya</taxon>
        <taxon>Basidiomycota</taxon>
        <taxon>Pucciniomycotina</taxon>
        <taxon>Pucciniomycetes</taxon>
        <taxon>Pucciniales</taxon>
        <taxon>Pucciniaceae</taxon>
        <taxon>Puccinia</taxon>
    </lineage>
</organism>
<gene>
    <name evidence="2" type="ORF">PtA15_13A71</name>
</gene>